<dbReference type="KEGG" id="clup:CLUP02_11004"/>
<name>A0A9Q8WJE8_9PEZI</name>
<organism evidence="2 3">
    <name type="scientific">Colletotrichum lupini</name>
    <dbReference type="NCBI Taxonomy" id="145971"/>
    <lineage>
        <taxon>Eukaryota</taxon>
        <taxon>Fungi</taxon>
        <taxon>Dikarya</taxon>
        <taxon>Ascomycota</taxon>
        <taxon>Pezizomycotina</taxon>
        <taxon>Sordariomycetes</taxon>
        <taxon>Hypocreomycetidae</taxon>
        <taxon>Glomerellales</taxon>
        <taxon>Glomerellaceae</taxon>
        <taxon>Colletotrichum</taxon>
        <taxon>Colletotrichum acutatum species complex</taxon>
    </lineage>
</organism>
<feature type="region of interest" description="Disordered" evidence="1">
    <location>
        <begin position="42"/>
        <end position="65"/>
    </location>
</feature>
<dbReference type="RefSeq" id="XP_049147120.1">
    <property type="nucleotide sequence ID" value="XM_049289975.1"/>
</dbReference>
<accession>A0A9Q8WJE8</accession>
<sequence length="65" mass="7166">MMTRVSTPKRKGRPLYRYICDGGGSGIPDHRHGRVIGTLRSTSASPGHENHCHSQTSWPLPSWPG</sequence>
<evidence type="ECO:0000313" key="2">
    <source>
        <dbReference type="EMBL" id="UQC85506.1"/>
    </source>
</evidence>
<evidence type="ECO:0000256" key="1">
    <source>
        <dbReference type="SAM" id="MobiDB-lite"/>
    </source>
</evidence>
<gene>
    <name evidence="2" type="ORF">CLUP02_11004</name>
</gene>
<reference evidence="2" key="1">
    <citation type="journal article" date="2021" name="Mol. Plant Microbe Interact.">
        <title>Complete Genome Sequence of the Plant-Pathogenic Fungus Colletotrichum lupini.</title>
        <authorList>
            <person name="Baroncelli R."/>
            <person name="Pensec F."/>
            <person name="Da Lio D."/>
            <person name="Boufleur T."/>
            <person name="Vicente I."/>
            <person name="Sarrocco S."/>
            <person name="Picot A."/>
            <person name="Baraldi E."/>
            <person name="Sukno S."/>
            <person name="Thon M."/>
            <person name="Le Floch G."/>
        </authorList>
    </citation>
    <scope>NUCLEOTIDE SEQUENCE</scope>
    <source>
        <strain evidence="2">IMI 504893</strain>
    </source>
</reference>
<proteinExistence type="predicted"/>
<dbReference type="AlphaFoldDB" id="A0A9Q8WJE8"/>
<protein>
    <submittedName>
        <fullName evidence="2">Uncharacterized protein</fullName>
    </submittedName>
</protein>
<keyword evidence="3" id="KW-1185">Reference proteome</keyword>
<dbReference type="EMBL" id="CP019477">
    <property type="protein sequence ID" value="UQC85506.1"/>
    <property type="molecule type" value="Genomic_DNA"/>
</dbReference>
<evidence type="ECO:0000313" key="3">
    <source>
        <dbReference type="Proteomes" id="UP000830671"/>
    </source>
</evidence>
<dbReference type="Proteomes" id="UP000830671">
    <property type="component" value="Chromosome 5"/>
</dbReference>
<dbReference type="GeneID" id="73344985"/>